<dbReference type="AlphaFoldDB" id="A0AAV7U558"/>
<keyword evidence="2" id="KW-1185">Reference proteome</keyword>
<proteinExistence type="predicted"/>
<accession>A0AAV7U558</accession>
<dbReference type="EMBL" id="JANPWB010000006">
    <property type="protein sequence ID" value="KAJ1182747.1"/>
    <property type="molecule type" value="Genomic_DNA"/>
</dbReference>
<gene>
    <name evidence="1" type="ORF">NDU88_007928</name>
</gene>
<evidence type="ECO:0000313" key="1">
    <source>
        <dbReference type="EMBL" id="KAJ1182747.1"/>
    </source>
</evidence>
<reference evidence="1" key="1">
    <citation type="journal article" date="2022" name="bioRxiv">
        <title>Sequencing and chromosome-scale assembly of the giantPleurodeles waltlgenome.</title>
        <authorList>
            <person name="Brown T."/>
            <person name="Elewa A."/>
            <person name="Iarovenko S."/>
            <person name="Subramanian E."/>
            <person name="Araus A.J."/>
            <person name="Petzold A."/>
            <person name="Susuki M."/>
            <person name="Suzuki K.-i.T."/>
            <person name="Hayashi T."/>
            <person name="Toyoda A."/>
            <person name="Oliveira C."/>
            <person name="Osipova E."/>
            <person name="Leigh N.D."/>
            <person name="Simon A."/>
            <person name="Yun M.H."/>
        </authorList>
    </citation>
    <scope>NUCLEOTIDE SEQUENCE</scope>
    <source>
        <strain evidence="1">20211129_DDA</strain>
        <tissue evidence="1">Liver</tissue>
    </source>
</reference>
<dbReference type="Proteomes" id="UP001066276">
    <property type="component" value="Chromosome 3_2"/>
</dbReference>
<protein>
    <submittedName>
        <fullName evidence="1">Uncharacterized protein</fullName>
    </submittedName>
</protein>
<comment type="caution">
    <text evidence="1">The sequence shown here is derived from an EMBL/GenBank/DDBJ whole genome shotgun (WGS) entry which is preliminary data.</text>
</comment>
<evidence type="ECO:0000313" key="2">
    <source>
        <dbReference type="Proteomes" id="UP001066276"/>
    </source>
</evidence>
<sequence>MRLRHSGGSAQKPIILYVSVAILLGKLLGRPIRHQTYNIAHNIGDEADVFPLCAAVWQRARVSAWQQERDPGWPQSLWATEDSIARRRCHGTVFAARAAASEGPPKEQKEAPEIFPICTCDSTGGAAACG</sequence>
<name>A0AAV7U558_PLEWA</name>
<organism evidence="1 2">
    <name type="scientific">Pleurodeles waltl</name>
    <name type="common">Iberian ribbed newt</name>
    <dbReference type="NCBI Taxonomy" id="8319"/>
    <lineage>
        <taxon>Eukaryota</taxon>
        <taxon>Metazoa</taxon>
        <taxon>Chordata</taxon>
        <taxon>Craniata</taxon>
        <taxon>Vertebrata</taxon>
        <taxon>Euteleostomi</taxon>
        <taxon>Amphibia</taxon>
        <taxon>Batrachia</taxon>
        <taxon>Caudata</taxon>
        <taxon>Salamandroidea</taxon>
        <taxon>Salamandridae</taxon>
        <taxon>Pleurodelinae</taxon>
        <taxon>Pleurodeles</taxon>
    </lineage>
</organism>